<comment type="subcellular location">
    <subcellularLocation>
        <location evidence="1">Nucleus</location>
    </subcellularLocation>
</comment>
<keyword evidence="3" id="KW-0238">DNA-binding</keyword>
<protein>
    <submittedName>
        <fullName evidence="9">Protein single-minded-like</fullName>
    </submittedName>
</protein>
<feature type="compositionally biased region" description="Low complexity" evidence="6">
    <location>
        <begin position="264"/>
        <end position="280"/>
    </location>
</feature>
<dbReference type="InterPro" id="IPR035965">
    <property type="entry name" value="PAS-like_dom_sf"/>
</dbReference>
<dbReference type="Proteomes" id="UP000694843">
    <property type="component" value="Unplaced"/>
</dbReference>
<feature type="compositionally biased region" description="Polar residues" evidence="6">
    <location>
        <begin position="703"/>
        <end position="718"/>
    </location>
</feature>
<dbReference type="GO" id="GO:0000981">
    <property type="term" value="F:DNA-binding transcription factor activity, RNA polymerase II-specific"/>
    <property type="evidence" value="ECO:0007669"/>
    <property type="project" value="TreeGrafter"/>
</dbReference>
<keyword evidence="8" id="KW-1185">Reference proteome</keyword>
<proteinExistence type="predicted"/>
<name>A0A8B7NZQ5_HYAAZ</name>
<dbReference type="SMART" id="SM00086">
    <property type="entry name" value="PAC"/>
    <property type="match status" value="1"/>
</dbReference>
<evidence type="ECO:0000256" key="5">
    <source>
        <dbReference type="ARBA" id="ARBA00023242"/>
    </source>
</evidence>
<feature type="compositionally biased region" description="Low complexity" evidence="6">
    <location>
        <begin position="576"/>
        <end position="589"/>
    </location>
</feature>
<feature type="region of interest" description="Disordered" evidence="6">
    <location>
        <begin position="702"/>
        <end position="804"/>
    </location>
</feature>
<dbReference type="KEGG" id="hazt:108675799"/>
<dbReference type="AlphaFoldDB" id="A0A8B7NZQ5"/>
<feature type="region of interest" description="Disordered" evidence="6">
    <location>
        <begin position="572"/>
        <end position="661"/>
    </location>
</feature>
<dbReference type="InterPro" id="IPR000014">
    <property type="entry name" value="PAS"/>
</dbReference>
<dbReference type="GeneID" id="108675799"/>
<feature type="non-terminal residue" evidence="9">
    <location>
        <position position="1"/>
    </location>
</feature>
<feature type="region of interest" description="Disordered" evidence="6">
    <location>
        <begin position="409"/>
        <end position="431"/>
    </location>
</feature>
<dbReference type="OrthoDB" id="6021714at2759"/>
<dbReference type="PANTHER" id="PTHR23043">
    <property type="entry name" value="HYPOXIA-INDUCIBLE FACTOR 1 ALPHA"/>
    <property type="match status" value="1"/>
</dbReference>
<dbReference type="PROSITE" id="PS50112">
    <property type="entry name" value="PAS"/>
    <property type="match status" value="1"/>
</dbReference>
<sequence>LGDAWGAAPPSHNPREAAMRELGSHLLQTLDGFIYVVAPDGKIMYISETASTHLGLSQPEEDEERTFLIRMKCVLAKRNAGLTTGGYKVIHCSGYLKVRRYPMDHATTPYDTCYQNVGLVAVGHSLPPSAITEIKMHSNMFMFRASLDMRLIFLDARYMFRASLDMRLIYVDMLLKGQVTSKYYRFLTQSGGWVWVQTYATIVHNSRSSRPHCIVAVNYVLSDVEVRNHFLSWEQLGANNRSEESWSDGLRSATSAPTNRLKHLTPNSSPSPLTDLDSSNMETSPSLPAMPVGAGMESAALSNPSVPGSLVSNPYPGIMNSSPTIYPASCYPVPHSIYDSYDDPRYHNNNSHHPHHHSAAGGGALSHIYNPNSPVQPHSIPVTYPLTAAPAPCLPIANSLCSLYDEGRPWSQGSGSSSSSEDPRYDCPPGGVIHQNPTFLSNGVSGGTLSHSIPNGGSHLNVLQQQHHQNHQHHQNEYLQHHSVQQNLHPSDNNNTLSQQNSFGSASGMYDLEYYACDKYYDKAIPHDPDKSLCDITKSSGQLHGSKEAHLSHQSLHMSLHTQVHTSHGLMLSYPTSDLSESLSTSSESSPKHSTKPRHGDAATSHDQNQNDDIQITSISTALGPSDSDISGSSLSEEKTTENSDTSNITETSHTTRGMYGSNQLYASQTTSLAYDFVRSQSGSNVPGILSTRHLSIDIGGTETITDNNQRRTGSSVFGNDFGPRPPADESLDCHGVAKSSSSETENVFSRTASVLQSNSTSVRGNSCQRESNSQTQHIHHQQSCDPPASRDVGESANGSSSASIMSSISASVMSGLPATTLGSASENKAPMQPGYTSVIVDAQQYHMTQNDYVR</sequence>
<evidence type="ECO:0000313" key="9">
    <source>
        <dbReference type="RefSeq" id="XP_018019314.1"/>
    </source>
</evidence>
<evidence type="ECO:0000256" key="2">
    <source>
        <dbReference type="ARBA" id="ARBA00023015"/>
    </source>
</evidence>
<reference evidence="9" key="1">
    <citation type="submission" date="2025-08" db="UniProtKB">
        <authorList>
            <consortium name="RefSeq"/>
        </authorList>
    </citation>
    <scope>IDENTIFICATION</scope>
    <source>
        <tissue evidence="9">Whole organism</tissue>
    </source>
</reference>
<accession>A0A8B7NZQ5</accession>
<feature type="region of interest" description="Disordered" evidence="6">
    <location>
        <begin position="347"/>
        <end position="372"/>
    </location>
</feature>
<evidence type="ECO:0000256" key="3">
    <source>
        <dbReference type="ARBA" id="ARBA00023125"/>
    </source>
</evidence>
<dbReference type="GO" id="GO:0005634">
    <property type="term" value="C:nucleus"/>
    <property type="evidence" value="ECO:0007669"/>
    <property type="project" value="UniProtKB-SubCell"/>
</dbReference>
<evidence type="ECO:0000256" key="6">
    <source>
        <dbReference type="SAM" id="MobiDB-lite"/>
    </source>
</evidence>
<dbReference type="RefSeq" id="XP_018019314.1">
    <property type="nucleotide sequence ID" value="XM_018163825.2"/>
</dbReference>
<organism evidence="8 9">
    <name type="scientific">Hyalella azteca</name>
    <name type="common">Amphipod</name>
    <dbReference type="NCBI Taxonomy" id="294128"/>
    <lineage>
        <taxon>Eukaryota</taxon>
        <taxon>Metazoa</taxon>
        <taxon>Ecdysozoa</taxon>
        <taxon>Arthropoda</taxon>
        <taxon>Crustacea</taxon>
        <taxon>Multicrustacea</taxon>
        <taxon>Malacostraca</taxon>
        <taxon>Eumalacostraca</taxon>
        <taxon>Peracarida</taxon>
        <taxon>Amphipoda</taxon>
        <taxon>Senticaudata</taxon>
        <taxon>Talitrida</taxon>
        <taxon>Talitroidea</taxon>
        <taxon>Hyalellidae</taxon>
        <taxon>Hyalella</taxon>
    </lineage>
</organism>
<evidence type="ECO:0000256" key="4">
    <source>
        <dbReference type="ARBA" id="ARBA00023163"/>
    </source>
</evidence>
<gene>
    <name evidence="9" type="primary">LOC108675799</name>
</gene>
<evidence type="ECO:0000259" key="7">
    <source>
        <dbReference type="PROSITE" id="PS50112"/>
    </source>
</evidence>
<dbReference type="CDD" id="cd00130">
    <property type="entry name" value="PAS"/>
    <property type="match status" value="1"/>
</dbReference>
<feature type="compositionally biased region" description="Low complexity" evidence="6">
    <location>
        <begin position="411"/>
        <end position="420"/>
    </location>
</feature>
<feature type="compositionally biased region" description="Polar residues" evidence="6">
    <location>
        <begin position="643"/>
        <end position="661"/>
    </location>
</feature>
<keyword evidence="2" id="KW-0805">Transcription regulation</keyword>
<dbReference type="Pfam" id="PF08447">
    <property type="entry name" value="PAS_3"/>
    <property type="match status" value="1"/>
</dbReference>
<dbReference type="InterPro" id="IPR013655">
    <property type="entry name" value="PAS_fold_3"/>
</dbReference>
<feature type="region of interest" description="Disordered" evidence="6">
    <location>
        <begin position="243"/>
        <end position="291"/>
    </location>
</feature>
<feature type="compositionally biased region" description="Low complexity" evidence="6">
    <location>
        <begin position="623"/>
        <end position="635"/>
    </location>
</feature>
<feature type="compositionally biased region" description="Polar residues" evidence="6">
    <location>
        <begin position="605"/>
        <end position="621"/>
    </location>
</feature>
<feature type="domain" description="PAS" evidence="7">
    <location>
        <begin position="19"/>
        <end position="60"/>
    </location>
</feature>
<keyword evidence="4" id="KW-0804">Transcription</keyword>
<dbReference type="GO" id="GO:0000977">
    <property type="term" value="F:RNA polymerase II transcription regulatory region sequence-specific DNA binding"/>
    <property type="evidence" value="ECO:0007669"/>
    <property type="project" value="TreeGrafter"/>
</dbReference>
<evidence type="ECO:0000256" key="1">
    <source>
        <dbReference type="ARBA" id="ARBA00004123"/>
    </source>
</evidence>
<dbReference type="SUPFAM" id="SSF55785">
    <property type="entry name" value="PYP-like sensor domain (PAS domain)"/>
    <property type="match status" value="2"/>
</dbReference>
<dbReference type="InterPro" id="IPR001610">
    <property type="entry name" value="PAC"/>
</dbReference>
<dbReference type="Gene3D" id="3.30.450.20">
    <property type="entry name" value="PAS domain"/>
    <property type="match status" value="3"/>
</dbReference>
<evidence type="ECO:0000313" key="8">
    <source>
        <dbReference type="Proteomes" id="UP000694843"/>
    </source>
</evidence>
<dbReference type="GO" id="GO:0010557">
    <property type="term" value="P:positive regulation of macromolecule biosynthetic process"/>
    <property type="evidence" value="ECO:0007669"/>
    <property type="project" value="UniProtKB-ARBA"/>
</dbReference>
<dbReference type="PANTHER" id="PTHR23043:SF36">
    <property type="entry name" value="PROTEIN SINGLE-MINDED"/>
    <property type="match status" value="1"/>
</dbReference>
<keyword evidence="5" id="KW-0539">Nucleus</keyword>
<feature type="compositionally biased region" description="Polar residues" evidence="6">
    <location>
        <begin position="739"/>
        <end position="785"/>
    </location>
</feature>